<dbReference type="InterPro" id="IPR036514">
    <property type="entry name" value="SGNH_hydro_sf"/>
</dbReference>
<name>A0A218ZAS2_9HELO</name>
<dbReference type="STRING" id="503106.A0A218ZAS2"/>
<dbReference type="PANTHER" id="PTHR37981">
    <property type="entry name" value="LIPASE 2"/>
    <property type="match status" value="1"/>
</dbReference>
<sequence>MAKLLWFSALLATLDFASATPPVPKWPTPSETPSSSKPPPASADRPLSFKPFIERPISYAALGDGFASGIGSGFPTDNNFDCARRDGSYPAKLLETNLFSRGLLMYNNQACYGQGIEDLDRQIGNLAGAKYDLVTLSVGYHDFILERLPTACVYQIIDPEIPDPSEFCAEAISESLEQYGNSTKHHLFAKKIAHIKEKVLSPNGQLFVTNLPLFFGTPQYGDVCDSRSLSPFDPPVLKMKFLTRLAINFIIRGIDDVIRFTVQQAGPNVHLVDLERMFRRKRFCEMGALDPIGADSPHVFMNDMRTIQDFPGPDLISDHNSDLKQPEKKQKVSFQSNLGLLQKSTLKHRSVFHPKPEAHKAIAQEIYQQMDFLIMDPQFPM</sequence>
<keyword evidence="2" id="KW-0732">Signal</keyword>
<gene>
    <name evidence="3" type="ORF">B2J93_3302</name>
</gene>
<evidence type="ECO:0000313" key="3">
    <source>
        <dbReference type="EMBL" id="OWP05171.1"/>
    </source>
</evidence>
<dbReference type="OrthoDB" id="21678at2759"/>
<dbReference type="Proteomes" id="UP000242519">
    <property type="component" value="Unassembled WGS sequence"/>
</dbReference>
<dbReference type="GO" id="GO:0006629">
    <property type="term" value="P:lipid metabolic process"/>
    <property type="evidence" value="ECO:0007669"/>
    <property type="project" value="TreeGrafter"/>
</dbReference>
<dbReference type="InterPro" id="IPR037460">
    <property type="entry name" value="SEST-like"/>
</dbReference>
<dbReference type="InParanoid" id="A0A218ZAS2"/>
<comment type="caution">
    <text evidence="3">The sequence shown here is derived from an EMBL/GenBank/DDBJ whole genome shotgun (WGS) entry which is preliminary data.</text>
</comment>
<dbReference type="EMBL" id="MZNU01000077">
    <property type="protein sequence ID" value="OWP05171.1"/>
    <property type="molecule type" value="Genomic_DNA"/>
</dbReference>
<keyword evidence="4" id="KW-1185">Reference proteome</keyword>
<dbReference type="SUPFAM" id="SSF52266">
    <property type="entry name" value="SGNH hydrolase"/>
    <property type="match status" value="1"/>
</dbReference>
<evidence type="ECO:0000313" key="4">
    <source>
        <dbReference type="Proteomes" id="UP000242519"/>
    </source>
</evidence>
<evidence type="ECO:0000256" key="1">
    <source>
        <dbReference type="SAM" id="MobiDB-lite"/>
    </source>
</evidence>
<reference evidence="3 4" key="1">
    <citation type="submission" date="2017-04" db="EMBL/GenBank/DDBJ databases">
        <title>Draft genome sequence of Marssonina coronaria NL1: causal agent of apple blotch.</title>
        <authorList>
            <person name="Cheng Q."/>
        </authorList>
    </citation>
    <scope>NUCLEOTIDE SEQUENCE [LARGE SCALE GENOMIC DNA]</scope>
    <source>
        <strain evidence="3 4">NL1</strain>
    </source>
</reference>
<dbReference type="AlphaFoldDB" id="A0A218ZAS2"/>
<evidence type="ECO:0000256" key="2">
    <source>
        <dbReference type="SAM" id="SignalP"/>
    </source>
</evidence>
<proteinExistence type="predicted"/>
<accession>A0A218ZAS2</accession>
<feature type="signal peptide" evidence="2">
    <location>
        <begin position="1"/>
        <end position="19"/>
    </location>
</feature>
<dbReference type="PANTHER" id="PTHR37981:SF1">
    <property type="entry name" value="SGNH HYDROLASE-TYPE ESTERASE DOMAIN-CONTAINING PROTEIN"/>
    <property type="match status" value="1"/>
</dbReference>
<evidence type="ECO:0008006" key="5">
    <source>
        <dbReference type="Google" id="ProtNLM"/>
    </source>
</evidence>
<organism evidence="3 4">
    <name type="scientific">Diplocarpon coronariae</name>
    <dbReference type="NCBI Taxonomy" id="2795749"/>
    <lineage>
        <taxon>Eukaryota</taxon>
        <taxon>Fungi</taxon>
        <taxon>Dikarya</taxon>
        <taxon>Ascomycota</taxon>
        <taxon>Pezizomycotina</taxon>
        <taxon>Leotiomycetes</taxon>
        <taxon>Helotiales</taxon>
        <taxon>Drepanopezizaceae</taxon>
        <taxon>Diplocarpon</taxon>
    </lineage>
</organism>
<protein>
    <recommendedName>
        <fullName evidence="5">SGNH hydrolase-type esterase domain-containing protein</fullName>
    </recommendedName>
</protein>
<dbReference type="Gene3D" id="3.40.50.1110">
    <property type="entry name" value="SGNH hydrolase"/>
    <property type="match status" value="1"/>
</dbReference>
<feature type="chain" id="PRO_5012126268" description="SGNH hydrolase-type esterase domain-containing protein" evidence="2">
    <location>
        <begin position="20"/>
        <end position="381"/>
    </location>
</feature>
<dbReference type="GO" id="GO:0016788">
    <property type="term" value="F:hydrolase activity, acting on ester bonds"/>
    <property type="evidence" value="ECO:0007669"/>
    <property type="project" value="InterPro"/>
</dbReference>
<feature type="region of interest" description="Disordered" evidence="1">
    <location>
        <begin position="22"/>
        <end position="45"/>
    </location>
</feature>